<dbReference type="AlphaFoldDB" id="A0A438MFY8"/>
<organism evidence="9 10">
    <name type="scientific">Nonomuraea polychroma</name>
    <dbReference type="NCBI Taxonomy" id="46176"/>
    <lineage>
        <taxon>Bacteria</taxon>
        <taxon>Bacillati</taxon>
        <taxon>Actinomycetota</taxon>
        <taxon>Actinomycetes</taxon>
        <taxon>Streptosporangiales</taxon>
        <taxon>Streptosporangiaceae</taxon>
        <taxon>Nonomuraea</taxon>
    </lineage>
</organism>
<dbReference type="Gene3D" id="3.40.50.720">
    <property type="entry name" value="NAD(P)-binding Rossmann-like Domain"/>
    <property type="match status" value="1"/>
</dbReference>
<dbReference type="InterPro" id="IPR016040">
    <property type="entry name" value="NAD(P)-bd_dom"/>
</dbReference>
<comment type="function">
    <text evidence="6 7">Catalyzes the conversion of GDP-D-mannose to GDP-4-dehydro-6-deoxy-D-mannose.</text>
</comment>
<dbReference type="InterPro" id="IPR006368">
    <property type="entry name" value="GDP_Man_deHydtase"/>
</dbReference>
<evidence type="ECO:0000256" key="2">
    <source>
        <dbReference type="ARBA" id="ARBA00001937"/>
    </source>
</evidence>
<feature type="domain" description="NAD(P)-binding" evidence="8">
    <location>
        <begin position="6"/>
        <end position="320"/>
    </location>
</feature>
<evidence type="ECO:0000313" key="9">
    <source>
        <dbReference type="EMBL" id="RVX44395.1"/>
    </source>
</evidence>
<comment type="catalytic activity">
    <reaction evidence="1 7">
        <text>GDP-alpha-D-mannose = GDP-4-dehydro-alpha-D-rhamnose + H2O</text>
        <dbReference type="Rhea" id="RHEA:23820"/>
        <dbReference type="ChEBI" id="CHEBI:15377"/>
        <dbReference type="ChEBI" id="CHEBI:57527"/>
        <dbReference type="ChEBI" id="CHEBI:57964"/>
        <dbReference type="EC" id="4.2.1.47"/>
    </reaction>
</comment>
<dbReference type="InterPro" id="IPR036291">
    <property type="entry name" value="NAD(P)-bd_dom_sf"/>
</dbReference>
<comment type="similarity">
    <text evidence="3 7">Belongs to the NAD(P)-dependent epimerase/dehydratase family. GDP-mannose 4,6-dehydratase subfamily.</text>
</comment>
<comment type="caution">
    <text evidence="9">The sequence shown here is derived from an EMBL/GenBank/DDBJ whole genome shotgun (WGS) entry which is preliminary data.</text>
</comment>
<protein>
    <recommendedName>
        <fullName evidence="4 7">GDP-mannose 4,6-dehydratase</fullName>
        <ecNumber evidence="4 7">4.2.1.47</ecNumber>
    </recommendedName>
    <alternativeName>
        <fullName evidence="7">GDP-D-mannose dehydratase</fullName>
    </alternativeName>
</protein>
<evidence type="ECO:0000256" key="1">
    <source>
        <dbReference type="ARBA" id="ARBA00000188"/>
    </source>
</evidence>
<comment type="caution">
    <text evidence="7">Lacks conserved residue(s) required for the propagation of feature annotation.</text>
</comment>
<evidence type="ECO:0000313" key="10">
    <source>
        <dbReference type="Proteomes" id="UP000284824"/>
    </source>
</evidence>
<proteinExistence type="inferred from homology"/>
<dbReference type="GO" id="GO:0042351">
    <property type="term" value="P:'de novo' GDP-L-fucose biosynthetic process"/>
    <property type="evidence" value="ECO:0007669"/>
    <property type="project" value="TreeGrafter"/>
</dbReference>
<dbReference type="PANTHER" id="PTHR43715:SF1">
    <property type="entry name" value="GDP-MANNOSE 4,6 DEHYDRATASE"/>
    <property type="match status" value="1"/>
</dbReference>
<evidence type="ECO:0000256" key="6">
    <source>
        <dbReference type="ARBA" id="ARBA00059383"/>
    </source>
</evidence>
<dbReference type="SUPFAM" id="SSF51735">
    <property type="entry name" value="NAD(P)-binding Rossmann-fold domains"/>
    <property type="match status" value="1"/>
</dbReference>
<dbReference type="Proteomes" id="UP000284824">
    <property type="component" value="Unassembled WGS sequence"/>
</dbReference>
<keyword evidence="10" id="KW-1185">Reference proteome</keyword>
<dbReference type="PANTHER" id="PTHR43715">
    <property type="entry name" value="GDP-MANNOSE 4,6-DEHYDRATASE"/>
    <property type="match status" value="1"/>
</dbReference>
<keyword evidence="7" id="KW-0521">NADP</keyword>
<gene>
    <name evidence="7" type="primary">gmd</name>
    <name evidence="9" type="ORF">EDD27_7126</name>
</gene>
<accession>A0A438MFY8</accession>
<dbReference type="GO" id="GO:0070401">
    <property type="term" value="F:NADP+ binding"/>
    <property type="evidence" value="ECO:0007669"/>
    <property type="project" value="UniProtKB-UniRule"/>
</dbReference>
<comment type="cofactor">
    <cofactor evidence="2 7">
        <name>NADP(+)</name>
        <dbReference type="ChEBI" id="CHEBI:58349"/>
    </cofactor>
</comment>
<sequence length="341" mass="37632">MARRALITGITGQDGSYLAEHLLEQGYEVWGLARGQANPRVSRMRKLLSDVQVVRGDLLDQGSLISAVERVQPDEVYNLGAISFVPMSWEQAELTAEVTGMGVLRMLEAIRVCSGVSRGASTGSGQIRFYQASSSEMFGQVSETPQNERTAFHPRSPYGVAKAYGHFLTQNYRESYGMFAVSGILFNHESPRRGAEFVTRKVSLGVARIKLGLATELRLGNLEARRDWGFAGDYVKAMHLMLRAGAPEDYVIGTGRMKSVRELVEAAFSAAGLDWERYVVTDQTLHRPAEVDLLCADPKKARVQLGWEPKVAFDELVALMVESDLRLLSNGGDPDQDSSWP</sequence>
<dbReference type="HAMAP" id="MF_00955">
    <property type="entry name" value="GDP_Man_dehydratase"/>
    <property type="match status" value="1"/>
</dbReference>
<keyword evidence="5 7" id="KW-0456">Lyase</keyword>
<dbReference type="CDD" id="cd05260">
    <property type="entry name" value="GDP_MD_SDR_e"/>
    <property type="match status" value="1"/>
</dbReference>
<evidence type="ECO:0000256" key="5">
    <source>
        <dbReference type="ARBA" id="ARBA00023239"/>
    </source>
</evidence>
<name>A0A438MFY8_9ACTN</name>
<dbReference type="EC" id="4.2.1.47" evidence="4 7"/>
<dbReference type="EMBL" id="SAUN01000001">
    <property type="protein sequence ID" value="RVX44395.1"/>
    <property type="molecule type" value="Genomic_DNA"/>
</dbReference>
<evidence type="ECO:0000256" key="4">
    <source>
        <dbReference type="ARBA" id="ARBA00011989"/>
    </source>
</evidence>
<dbReference type="RefSeq" id="WP_127936174.1">
    <property type="nucleotide sequence ID" value="NZ_SAUN01000001.1"/>
</dbReference>
<evidence type="ECO:0000256" key="7">
    <source>
        <dbReference type="HAMAP-Rule" id="MF_00955"/>
    </source>
</evidence>
<dbReference type="FunFam" id="3.40.50.720:FF:000924">
    <property type="entry name" value="GDP-mannose 4,6 dehydratase"/>
    <property type="match status" value="1"/>
</dbReference>
<evidence type="ECO:0000256" key="3">
    <source>
        <dbReference type="ARBA" id="ARBA00009263"/>
    </source>
</evidence>
<dbReference type="Pfam" id="PF16363">
    <property type="entry name" value="GDP_Man_Dehyd"/>
    <property type="match status" value="1"/>
</dbReference>
<dbReference type="Gene3D" id="3.90.25.10">
    <property type="entry name" value="UDP-galactose 4-epimerase, domain 1"/>
    <property type="match status" value="1"/>
</dbReference>
<dbReference type="OrthoDB" id="9779041at2"/>
<reference evidence="9 10" key="1">
    <citation type="submission" date="2019-01" db="EMBL/GenBank/DDBJ databases">
        <title>Sequencing the genomes of 1000 actinobacteria strains.</title>
        <authorList>
            <person name="Klenk H.-P."/>
        </authorList>
    </citation>
    <scope>NUCLEOTIDE SEQUENCE [LARGE SCALE GENOMIC DNA]</scope>
    <source>
        <strain evidence="9 10">DSM 43925</strain>
    </source>
</reference>
<dbReference type="GO" id="GO:0008446">
    <property type="term" value="F:GDP-mannose 4,6-dehydratase activity"/>
    <property type="evidence" value="ECO:0007669"/>
    <property type="project" value="UniProtKB-UniRule"/>
</dbReference>
<evidence type="ECO:0000259" key="8">
    <source>
        <dbReference type="Pfam" id="PF16363"/>
    </source>
</evidence>